<evidence type="ECO:0000256" key="8">
    <source>
        <dbReference type="SAM" id="MobiDB-lite"/>
    </source>
</evidence>
<evidence type="ECO:0000256" key="5">
    <source>
        <dbReference type="ARBA" id="ARBA00022989"/>
    </source>
</evidence>
<organism evidence="10 11">
    <name type="scientific">Pseudonocardia aurantiaca</name>
    <dbReference type="NCBI Taxonomy" id="75290"/>
    <lineage>
        <taxon>Bacteria</taxon>
        <taxon>Bacillati</taxon>
        <taxon>Actinomycetota</taxon>
        <taxon>Actinomycetes</taxon>
        <taxon>Pseudonocardiales</taxon>
        <taxon>Pseudonocardiaceae</taxon>
        <taxon>Pseudonocardia</taxon>
    </lineage>
</organism>
<evidence type="ECO:0000259" key="9">
    <source>
        <dbReference type="PROSITE" id="PS50928"/>
    </source>
</evidence>
<dbReference type="PANTHER" id="PTHR43744:SF3">
    <property type="entry name" value="LACTOSE TRANSPORT SYSTEM PERMEASE PROTEIN LACG"/>
    <property type="match status" value="1"/>
</dbReference>
<dbReference type="Proteomes" id="UP001597145">
    <property type="component" value="Unassembled WGS sequence"/>
</dbReference>
<keyword evidence="5 7" id="KW-1133">Transmembrane helix</keyword>
<proteinExistence type="inferred from homology"/>
<accession>A0ABW4FQ91</accession>
<feature type="transmembrane region" description="Helical" evidence="7">
    <location>
        <begin position="159"/>
        <end position="181"/>
    </location>
</feature>
<feature type="transmembrane region" description="Helical" evidence="7">
    <location>
        <begin position="26"/>
        <end position="48"/>
    </location>
</feature>
<dbReference type="CDD" id="cd06261">
    <property type="entry name" value="TM_PBP2"/>
    <property type="match status" value="1"/>
</dbReference>
<protein>
    <submittedName>
        <fullName evidence="10">Carbohydrate ABC transporter permease</fullName>
    </submittedName>
</protein>
<feature type="transmembrane region" description="Helical" evidence="7">
    <location>
        <begin position="89"/>
        <end position="118"/>
    </location>
</feature>
<name>A0ABW4FQ91_9PSEU</name>
<dbReference type="RefSeq" id="WP_343980664.1">
    <property type="nucleotide sequence ID" value="NZ_BAAAJG010000012.1"/>
</dbReference>
<dbReference type="PROSITE" id="PS50928">
    <property type="entry name" value="ABC_TM1"/>
    <property type="match status" value="1"/>
</dbReference>
<dbReference type="InterPro" id="IPR035906">
    <property type="entry name" value="MetI-like_sf"/>
</dbReference>
<evidence type="ECO:0000256" key="1">
    <source>
        <dbReference type="ARBA" id="ARBA00004651"/>
    </source>
</evidence>
<comment type="similarity">
    <text evidence="7">Belongs to the binding-protein-dependent transport system permease family.</text>
</comment>
<gene>
    <name evidence="10" type="ORF">ACFSCY_22005</name>
</gene>
<dbReference type="EMBL" id="JBHUCP010000017">
    <property type="protein sequence ID" value="MFD1532109.1"/>
    <property type="molecule type" value="Genomic_DNA"/>
</dbReference>
<dbReference type="Gene3D" id="1.10.3720.10">
    <property type="entry name" value="MetI-like"/>
    <property type="match status" value="1"/>
</dbReference>
<keyword evidence="3" id="KW-1003">Cell membrane</keyword>
<evidence type="ECO:0000256" key="2">
    <source>
        <dbReference type="ARBA" id="ARBA00022448"/>
    </source>
</evidence>
<evidence type="ECO:0000256" key="7">
    <source>
        <dbReference type="RuleBase" id="RU363032"/>
    </source>
</evidence>
<evidence type="ECO:0000256" key="4">
    <source>
        <dbReference type="ARBA" id="ARBA00022692"/>
    </source>
</evidence>
<feature type="transmembrane region" description="Helical" evidence="7">
    <location>
        <begin position="202"/>
        <end position="224"/>
    </location>
</feature>
<dbReference type="SUPFAM" id="SSF161098">
    <property type="entry name" value="MetI-like"/>
    <property type="match status" value="1"/>
</dbReference>
<feature type="transmembrane region" description="Helical" evidence="7">
    <location>
        <begin position="125"/>
        <end position="147"/>
    </location>
</feature>
<evidence type="ECO:0000313" key="10">
    <source>
        <dbReference type="EMBL" id="MFD1532109.1"/>
    </source>
</evidence>
<sequence length="295" mass="31631">MTATLVDQPQAPVAPATPRRGSGGRAVARVVVGVLLAGYAVVSLYPFLWMVSAALKTREEIIGNTGLIPRSPTLATLVDTWDRLNFFGYFLNSVGVTFFTTLGVVVVYSAAAYAFAVIDFPGRTALYRLFLVLLFVPAAVTLLPIVLLENHLGILGGHFGLILPFVNGTAPLAILLLTNAFDAVPDELRDAARVDGAGEFRIFATIYVPLARPALVTIALLTAIPTWNEYLLTRVSLNDASAYTLPIALQALRSEQTIQYNTLMAGALIVVIPIIILFLSAQRYFVNGLVGAVKG</sequence>
<evidence type="ECO:0000256" key="3">
    <source>
        <dbReference type="ARBA" id="ARBA00022475"/>
    </source>
</evidence>
<feature type="region of interest" description="Disordered" evidence="8">
    <location>
        <begin position="1"/>
        <end position="22"/>
    </location>
</feature>
<feature type="domain" description="ABC transmembrane type-1" evidence="9">
    <location>
        <begin position="90"/>
        <end position="281"/>
    </location>
</feature>
<reference evidence="11" key="1">
    <citation type="journal article" date="2019" name="Int. J. Syst. Evol. Microbiol.">
        <title>The Global Catalogue of Microorganisms (GCM) 10K type strain sequencing project: providing services to taxonomists for standard genome sequencing and annotation.</title>
        <authorList>
            <consortium name="The Broad Institute Genomics Platform"/>
            <consortium name="The Broad Institute Genome Sequencing Center for Infectious Disease"/>
            <person name="Wu L."/>
            <person name="Ma J."/>
        </authorList>
    </citation>
    <scope>NUCLEOTIDE SEQUENCE [LARGE SCALE GENOMIC DNA]</scope>
    <source>
        <strain evidence="11">JCM 12165</strain>
    </source>
</reference>
<keyword evidence="6 7" id="KW-0472">Membrane</keyword>
<dbReference type="Pfam" id="PF00528">
    <property type="entry name" value="BPD_transp_1"/>
    <property type="match status" value="1"/>
</dbReference>
<dbReference type="PANTHER" id="PTHR43744">
    <property type="entry name" value="ABC TRANSPORTER PERMEASE PROTEIN MG189-RELATED-RELATED"/>
    <property type="match status" value="1"/>
</dbReference>
<evidence type="ECO:0000313" key="11">
    <source>
        <dbReference type="Proteomes" id="UP001597145"/>
    </source>
</evidence>
<comment type="subcellular location">
    <subcellularLocation>
        <location evidence="1 7">Cell membrane</location>
        <topology evidence="1 7">Multi-pass membrane protein</topology>
    </subcellularLocation>
</comment>
<keyword evidence="11" id="KW-1185">Reference proteome</keyword>
<keyword evidence="2 7" id="KW-0813">Transport</keyword>
<feature type="transmembrane region" description="Helical" evidence="7">
    <location>
        <begin position="258"/>
        <end position="279"/>
    </location>
</feature>
<keyword evidence="4 7" id="KW-0812">Transmembrane</keyword>
<dbReference type="InterPro" id="IPR000515">
    <property type="entry name" value="MetI-like"/>
</dbReference>
<comment type="caution">
    <text evidence="10">The sequence shown here is derived from an EMBL/GenBank/DDBJ whole genome shotgun (WGS) entry which is preliminary data.</text>
</comment>
<evidence type="ECO:0000256" key="6">
    <source>
        <dbReference type="ARBA" id="ARBA00023136"/>
    </source>
</evidence>